<dbReference type="AlphaFoldDB" id="A0A0G9H676"/>
<dbReference type="InterPro" id="IPR016155">
    <property type="entry name" value="Mopterin_synth/thiamin_S_b"/>
</dbReference>
<sequence length="80" mass="8784">MTVVNLQYYAQLREQAGTSAEQVDTAARSLRELYEELRIARGFSLAADALKVAVNAQFSAWERPLRDGDTIVFIPPVAGG</sequence>
<name>A0A0G9H676_9GAMM</name>
<evidence type="ECO:0000313" key="1">
    <source>
        <dbReference type="EMBL" id="KLD65330.1"/>
    </source>
</evidence>
<reference evidence="1 2" key="1">
    <citation type="journal article" date="2015" name="Antonie Van Leeuwenhoek">
        <title>A phylogenomic and molecular marker based taxonomic framework for the order Xanthomonadales: proposal to transfer the families Algiphilaceae and Solimonadaceae to the order Nevskiales ord. nov. and to create a new family within the order Xanthomonadales, the family Rhodanobacteraceae fam. nov., containing the genus Rhodanobacter and its closest relatives.</title>
        <authorList>
            <person name="Naushad S."/>
            <person name="Adeolu M."/>
            <person name="Wong S."/>
            <person name="Sohail M."/>
            <person name="Schellhorn H.E."/>
            <person name="Gupta R.S."/>
        </authorList>
    </citation>
    <scope>NUCLEOTIDE SEQUENCE [LARGE SCALE GENOMIC DNA]</scope>
    <source>
        <strain evidence="1 2">DSM 16301</strain>
    </source>
</reference>
<gene>
    <name evidence="1" type="ORF">Y882_03380</name>
</gene>
<dbReference type="OrthoDB" id="9801945at2"/>
<dbReference type="SUPFAM" id="SSF54285">
    <property type="entry name" value="MoaD/ThiS"/>
    <property type="match status" value="1"/>
</dbReference>
<dbReference type="RefSeq" id="WP_046970458.1">
    <property type="nucleotide sequence ID" value="NZ_JPLA01000008.1"/>
</dbReference>
<protein>
    <submittedName>
        <fullName evidence="1">Molybdopterin biosynthesis protein D chain</fullName>
    </submittedName>
</protein>
<dbReference type="InterPro" id="IPR003749">
    <property type="entry name" value="ThiS/MoaD-like"/>
</dbReference>
<dbReference type="InterPro" id="IPR012675">
    <property type="entry name" value="Beta-grasp_dom_sf"/>
</dbReference>
<accession>A0A0G9H676</accession>
<proteinExistence type="predicted"/>
<dbReference type="Gene3D" id="3.10.20.30">
    <property type="match status" value="1"/>
</dbReference>
<dbReference type="Proteomes" id="UP000035481">
    <property type="component" value="Unassembled WGS sequence"/>
</dbReference>
<dbReference type="Pfam" id="PF02597">
    <property type="entry name" value="ThiS"/>
    <property type="match status" value="1"/>
</dbReference>
<dbReference type="CDD" id="cd00754">
    <property type="entry name" value="Ubl_MoaD"/>
    <property type="match status" value="1"/>
</dbReference>
<dbReference type="PATRIC" id="fig|1440762.4.peg.3623"/>
<evidence type="ECO:0000313" key="2">
    <source>
        <dbReference type="Proteomes" id="UP000035481"/>
    </source>
</evidence>
<dbReference type="EMBL" id="JPLA01000008">
    <property type="protein sequence ID" value="KLD65330.1"/>
    <property type="molecule type" value="Genomic_DNA"/>
</dbReference>
<dbReference type="STRING" id="1440762.Y882_03380"/>
<organism evidence="1 2">
    <name type="scientific">Dyella japonica DSM 16301</name>
    <dbReference type="NCBI Taxonomy" id="1440762"/>
    <lineage>
        <taxon>Bacteria</taxon>
        <taxon>Pseudomonadati</taxon>
        <taxon>Pseudomonadota</taxon>
        <taxon>Gammaproteobacteria</taxon>
        <taxon>Lysobacterales</taxon>
        <taxon>Rhodanobacteraceae</taxon>
        <taxon>Dyella</taxon>
    </lineage>
</organism>
<comment type="caution">
    <text evidence="1">The sequence shown here is derived from an EMBL/GenBank/DDBJ whole genome shotgun (WGS) entry which is preliminary data.</text>
</comment>